<sequence>MSTTETPLEVPLSTIATLTVPPENYRFVPGSTVVLNGTSASFINNTLSTLKSPSFNGTGYYIDDEVEQGLSEFQTLILACLATFIPLIISLFAGFGIRILWKKYRRFRECNNYDGDILQREESSEPRPLCSHLLNSDQLKCTETRLSIPGGDMEICDGITTVTNGIKSTSHSSTNGSIITMTLKNNHLIVETEERNDIQEDSRETTMKYSPSARNGVFVVEVQQGSKKSPSAAIDPGLVVSVSDQCALIHNPPDRYSEEEIVEECDYPDTIPSRDTASSLHILIQTGLTQSNSSLASSTVQAYRYGNQEGYETGNYGYQTCNGCHYNPPLPKAESKSKPKIISEIFKSSRSESKCGSDPYPDGPLLSDIQLKESASIAHKGESIDGDDVKVVSA</sequence>
<keyword evidence="2" id="KW-0812">Transmembrane</keyword>
<proteinExistence type="predicted"/>
<accession>A0A1Y1NDJ0</accession>
<reference evidence="4 5" key="2">
    <citation type="journal article" date="2018" name="Elife">
        <title>Firefly genomes illuminate parallel origins of bioluminescence in beetles.</title>
        <authorList>
            <person name="Fallon T.R."/>
            <person name="Lower S.E."/>
            <person name="Chang C.H."/>
            <person name="Bessho-Uehara M."/>
            <person name="Martin G.J."/>
            <person name="Bewick A.J."/>
            <person name="Behringer M."/>
            <person name="Debat H.J."/>
            <person name="Wong I."/>
            <person name="Day J.C."/>
            <person name="Suvorov A."/>
            <person name="Silva C.J."/>
            <person name="Stanger-Hall K.F."/>
            <person name="Hall D.W."/>
            <person name="Schmitz R.J."/>
            <person name="Nelson D.R."/>
            <person name="Lewis S.M."/>
            <person name="Shigenobu S."/>
            <person name="Bybee S.M."/>
            <person name="Larracuente A.M."/>
            <person name="Oba Y."/>
            <person name="Weng J.K."/>
        </authorList>
    </citation>
    <scope>NUCLEOTIDE SEQUENCE [LARGE SCALE GENOMIC DNA]</scope>
    <source>
        <strain evidence="4">1611_PpyrPB1</strain>
        <tissue evidence="4">Whole body</tissue>
    </source>
</reference>
<reference evidence="3" key="1">
    <citation type="journal article" date="2016" name="Sci. Rep.">
        <title>Molecular characterization of firefly nuptial gifts: a multi-omics approach sheds light on postcopulatory sexual selection.</title>
        <authorList>
            <person name="Al-Wathiqui N."/>
            <person name="Fallon T.R."/>
            <person name="South A."/>
            <person name="Weng J.K."/>
            <person name="Lewis S.M."/>
        </authorList>
    </citation>
    <scope>NUCLEOTIDE SEQUENCE</scope>
</reference>
<keyword evidence="2" id="KW-1133">Transmembrane helix</keyword>
<organism evidence="3">
    <name type="scientific">Photinus pyralis</name>
    <name type="common">Common eastern firefly</name>
    <name type="synonym">Lampyris pyralis</name>
    <dbReference type="NCBI Taxonomy" id="7054"/>
    <lineage>
        <taxon>Eukaryota</taxon>
        <taxon>Metazoa</taxon>
        <taxon>Ecdysozoa</taxon>
        <taxon>Arthropoda</taxon>
        <taxon>Hexapoda</taxon>
        <taxon>Insecta</taxon>
        <taxon>Pterygota</taxon>
        <taxon>Neoptera</taxon>
        <taxon>Endopterygota</taxon>
        <taxon>Coleoptera</taxon>
        <taxon>Polyphaga</taxon>
        <taxon>Elateriformia</taxon>
        <taxon>Elateroidea</taxon>
        <taxon>Lampyridae</taxon>
        <taxon>Lampyrinae</taxon>
        <taxon>Photinus</taxon>
    </lineage>
</organism>
<keyword evidence="2" id="KW-0472">Membrane</keyword>
<dbReference type="EMBL" id="VVIM01000009">
    <property type="protein sequence ID" value="KAB0792934.1"/>
    <property type="molecule type" value="Genomic_DNA"/>
</dbReference>
<dbReference type="AlphaFoldDB" id="A0A1Y1NDJ0"/>
<evidence type="ECO:0000313" key="5">
    <source>
        <dbReference type="Proteomes" id="UP000327044"/>
    </source>
</evidence>
<evidence type="ECO:0000313" key="3">
    <source>
        <dbReference type="EMBL" id="JAV95953.1"/>
    </source>
</evidence>
<dbReference type="EMBL" id="GEZM01005738">
    <property type="protein sequence ID" value="JAV95953.1"/>
    <property type="molecule type" value="Transcribed_RNA"/>
</dbReference>
<protein>
    <submittedName>
        <fullName evidence="3">Uncharacterized protein</fullName>
    </submittedName>
</protein>
<name>A0A1Y1NDJ0_PHOPY</name>
<dbReference type="Proteomes" id="UP000327044">
    <property type="component" value="Unassembled WGS sequence"/>
</dbReference>
<evidence type="ECO:0000256" key="1">
    <source>
        <dbReference type="SAM" id="MobiDB-lite"/>
    </source>
</evidence>
<keyword evidence="5" id="KW-1185">Reference proteome</keyword>
<reference evidence="4" key="3">
    <citation type="submission" date="2019-08" db="EMBL/GenBank/DDBJ databases">
        <authorList>
            <consortium name="Photinus pyralis genome working group"/>
            <person name="Fallon T.R."/>
            <person name="Sander Lower S.E."/>
            <person name="Weng J.-K."/>
        </authorList>
    </citation>
    <scope>NUCLEOTIDE SEQUENCE</scope>
    <source>
        <strain evidence="4">1611_PpyrPB1</strain>
        <tissue evidence="4">Whole body</tissue>
    </source>
</reference>
<dbReference type="InParanoid" id="A0A1Y1NDJ0"/>
<gene>
    <name evidence="4" type="ORF">PPYR_12554</name>
</gene>
<evidence type="ECO:0000313" key="4">
    <source>
        <dbReference type="EMBL" id="KAB0792934.1"/>
    </source>
</evidence>
<evidence type="ECO:0000256" key="2">
    <source>
        <dbReference type="SAM" id="Phobius"/>
    </source>
</evidence>
<feature type="transmembrane region" description="Helical" evidence="2">
    <location>
        <begin position="76"/>
        <end position="101"/>
    </location>
</feature>
<feature type="region of interest" description="Disordered" evidence="1">
    <location>
        <begin position="348"/>
        <end position="367"/>
    </location>
</feature>